<accession>A0ABN3PAP2</accession>
<gene>
    <name evidence="2" type="ORF">GCM10010411_06010</name>
</gene>
<reference evidence="2 3" key="1">
    <citation type="journal article" date="2019" name="Int. J. Syst. Evol. Microbiol.">
        <title>The Global Catalogue of Microorganisms (GCM) 10K type strain sequencing project: providing services to taxonomists for standard genome sequencing and annotation.</title>
        <authorList>
            <consortium name="The Broad Institute Genomics Platform"/>
            <consortium name="The Broad Institute Genome Sequencing Center for Infectious Disease"/>
            <person name="Wu L."/>
            <person name="Ma J."/>
        </authorList>
    </citation>
    <scope>NUCLEOTIDE SEQUENCE [LARGE SCALE GENOMIC DNA]</scope>
    <source>
        <strain evidence="2 3">JCM 6833</strain>
    </source>
</reference>
<sequence>MARIRQTATIGVAALALVAVAAPPASAVTTTVRKGSATADPYAGNVRATLLGNASVSTSIGNGTCNQSVMNGSIQSNGSALSISSATFNTNGGPCTGTASATITAQNTPWTGGSVTWDPAHTGGRDAGVTIANFKIRAVVDIFGGITCYFGGNLTANGFNGDNPARPVTSNSQAQVGVSNATVNRQSGGSFLCPSTATVNATYQLLGESAPGSGSFTQSLYVTGTNP</sequence>
<dbReference type="RefSeq" id="WP_344537411.1">
    <property type="nucleotide sequence ID" value="NZ_BAAATD010000001.1"/>
</dbReference>
<evidence type="ECO:0008006" key="4">
    <source>
        <dbReference type="Google" id="ProtNLM"/>
    </source>
</evidence>
<feature type="chain" id="PRO_5045626114" description="Secreted protein" evidence="1">
    <location>
        <begin position="28"/>
        <end position="227"/>
    </location>
</feature>
<evidence type="ECO:0000313" key="3">
    <source>
        <dbReference type="Proteomes" id="UP001501509"/>
    </source>
</evidence>
<protein>
    <recommendedName>
        <fullName evidence="4">Secreted protein</fullName>
    </recommendedName>
</protein>
<proteinExistence type="predicted"/>
<keyword evidence="1" id="KW-0732">Signal</keyword>
<dbReference type="EMBL" id="BAAATD010000001">
    <property type="protein sequence ID" value="GAA2576383.1"/>
    <property type="molecule type" value="Genomic_DNA"/>
</dbReference>
<organism evidence="2 3">
    <name type="scientific">Actinomadura fulvescens</name>
    <dbReference type="NCBI Taxonomy" id="46160"/>
    <lineage>
        <taxon>Bacteria</taxon>
        <taxon>Bacillati</taxon>
        <taxon>Actinomycetota</taxon>
        <taxon>Actinomycetes</taxon>
        <taxon>Streptosporangiales</taxon>
        <taxon>Thermomonosporaceae</taxon>
        <taxon>Actinomadura</taxon>
    </lineage>
</organism>
<feature type="signal peptide" evidence="1">
    <location>
        <begin position="1"/>
        <end position="27"/>
    </location>
</feature>
<evidence type="ECO:0000256" key="1">
    <source>
        <dbReference type="SAM" id="SignalP"/>
    </source>
</evidence>
<keyword evidence="3" id="KW-1185">Reference proteome</keyword>
<evidence type="ECO:0000313" key="2">
    <source>
        <dbReference type="EMBL" id="GAA2576383.1"/>
    </source>
</evidence>
<dbReference type="Proteomes" id="UP001501509">
    <property type="component" value="Unassembled WGS sequence"/>
</dbReference>
<name>A0ABN3PAP2_9ACTN</name>
<comment type="caution">
    <text evidence="2">The sequence shown here is derived from an EMBL/GenBank/DDBJ whole genome shotgun (WGS) entry which is preliminary data.</text>
</comment>